<feature type="transmembrane region" description="Helical" evidence="1">
    <location>
        <begin position="12"/>
        <end position="30"/>
    </location>
</feature>
<dbReference type="RefSeq" id="WP_131583185.1">
    <property type="nucleotide sequence ID" value="NZ_SJZJ01000012.1"/>
</dbReference>
<feature type="transmembrane region" description="Helical" evidence="1">
    <location>
        <begin position="36"/>
        <end position="53"/>
    </location>
</feature>
<name>A0A4R1CDJ3_9ACTN</name>
<proteinExistence type="predicted"/>
<feature type="transmembrane region" description="Helical" evidence="1">
    <location>
        <begin position="90"/>
        <end position="114"/>
    </location>
</feature>
<evidence type="ECO:0000256" key="1">
    <source>
        <dbReference type="SAM" id="Phobius"/>
    </source>
</evidence>
<accession>A0A4R1CDJ3</accession>
<protein>
    <submittedName>
        <fullName evidence="2">Uncharacterized protein</fullName>
    </submittedName>
</protein>
<organism evidence="2 3">
    <name type="scientific">Nocardioides jejuensis</name>
    <dbReference type="NCBI Taxonomy" id="2502782"/>
    <lineage>
        <taxon>Bacteria</taxon>
        <taxon>Bacillati</taxon>
        <taxon>Actinomycetota</taxon>
        <taxon>Actinomycetes</taxon>
        <taxon>Propionibacteriales</taxon>
        <taxon>Nocardioidaceae</taxon>
        <taxon>Nocardioides</taxon>
    </lineage>
</organism>
<dbReference type="AlphaFoldDB" id="A0A4R1CDJ3"/>
<keyword evidence="1" id="KW-0472">Membrane</keyword>
<keyword evidence="3" id="KW-1185">Reference proteome</keyword>
<evidence type="ECO:0000313" key="3">
    <source>
        <dbReference type="Proteomes" id="UP000295453"/>
    </source>
</evidence>
<sequence>MTSRLSPAEAGLVVVAEVVVIAAGFAGLIGPNWRPAGLLAGVVAALVAASLAWSRHALAGPALGAALGLTLAQAYVLATGWNDEELIDPLVVLGGFATLVGIIIGAAIATGALLRPRR</sequence>
<keyword evidence="1" id="KW-0812">Transmembrane</keyword>
<evidence type="ECO:0000313" key="2">
    <source>
        <dbReference type="EMBL" id="TCJ28046.1"/>
    </source>
</evidence>
<gene>
    <name evidence="2" type="ORF">EPD65_08650</name>
</gene>
<feature type="transmembrane region" description="Helical" evidence="1">
    <location>
        <begin position="60"/>
        <end position="78"/>
    </location>
</feature>
<keyword evidence="1" id="KW-1133">Transmembrane helix</keyword>
<reference evidence="2 3" key="1">
    <citation type="submission" date="2019-03" db="EMBL/GenBank/DDBJ databases">
        <authorList>
            <person name="Kim M.K.M."/>
        </authorList>
    </citation>
    <scope>NUCLEOTIDE SEQUENCE [LARGE SCALE GENOMIC DNA]</scope>
    <source>
        <strain evidence="2 3">18JY15-6</strain>
    </source>
</reference>
<dbReference type="Proteomes" id="UP000295453">
    <property type="component" value="Unassembled WGS sequence"/>
</dbReference>
<dbReference type="EMBL" id="SJZJ01000012">
    <property type="protein sequence ID" value="TCJ28046.1"/>
    <property type="molecule type" value="Genomic_DNA"/>
</dbReference>
<comment type="caution">
    <text evidence="2">The sequence shown here is derived from an EMBL/GenBank/DDBJ whole genome shotgun (WGS) entry which is preliminary data.</text>
</comment>